<name>A0A7J6WPK0_THATH</name>
<keyword evidence="7" id="KW-1185">Reference proteome</keyword>
<comment type="similarity">
    <text evidence="1">Belongs to the DEFL family.</text>
</comment>
<evidence type="ECO:0000256" key="1">
    <source>
        <dbReference type="ARBA" id="ARBA00006722"/>
    </source>
</evidence>
<feature type="signal peptide" evidence="5">
    <location>
        <begin position="1"/>
        <end position="23"/>
    </location>
</feature>
<dbReference type="GO" id="GO:0031640">
    <property type="term" value="P:killing of cells of another organism"/>
    <property type="evidence" value="ECO:0007669"/>
    <property type="project" value="UniProtKB-KW"/>
</dbReference>
<dbReference type="GO" id="GO:0050832">
    <property type="term" value="P:defense response to fungus"/>
    <property type="evidence" value="ECO:0007669"/>
    <property type="project" value="UniProtKB-KW"/>
</dbReference>
<evidence type="ECO:0000256" key="4">
    <source>
        <dbReference type="ARBA" id="ARBA00022821"/>
    </source>
</evidence>
<accession>A0A7J6WPK0</accession>
<dbReference type="Proteomes" id="UP000554482">
    <property type="component" value="Unassembled WGS sequence"/>
</dbReference>
<dbReference type="AlphaFoldDB" id="A0A7J6WPK0"/>
<keyword evidence="5" id="KW-0732">Signal</keyword>
<protein>
    <recommendedName>
        <fullName evidence="8">Defensin-like protein</fullName>
    </recommendedName>
</protein>
<organism evidence="6 7">
    <name type="scientific">Thalictrum thalictroides</name>
    <name type="common">Rue-anemone</name>
    <name type="synonym">Anemone thalictroides</name>
    <dbReference type="NCBI Taxonomy" id="46969"/>
    <lineage>
        <taxon>Eukaryota</taxon>
        <taxon>Viridiplantae</taxon>
        <taxon>Streptophyta</taxon>
        <taxon>Embryophyta</taxon>
        <taxon>Tracheophyta</taxon>
        <taxon>Spermatophyta</taxon>
        <taxon>Magnoliopsida</taxon>
        <taxon>Ranunculales</taxon>
        <taxon>Ranunculaceae</taxon>
        <taxon>Thalictroideae</taxon>
        <taxon>Thalictrum</taxon>
    </lineage>
</organism>
<gene>
    <name evidence="6" type="ORF">FRX31_011110</name>
</gene>
<sequence length="77" mass="8638">MAKYPQIFCFLLVLIILGHDTMTTKVNADNCKFELGMLSCTTDSECNKPCKDEDPTVKYGVCEGDPKIGKNCWCHKC</sequence>
<comment type="caution">
    <text evidence="6">The sequence shown here is derived from an EMBL/GenBank/DDBJ whole genome shotgun (WGS) entry which is preliminary data.</text>
</comment>
<dbReference type="Pfam" id="PF25052">
    <property type="entry name" value="AtDEF-like"/>
    <property type="match status" value="1"/>
</dbReference>
<evidence type="ECO:0000256" key="3">
    <source>
        <dbReference type="ARBA" id="ARBA00022577"/>
    </source>
</evidence>
<dbReference type="EMBL" id="JABWDY010012170">
    <property type="protein sequence ID" value="KAF5199301.1"/>
    <property type="molecule type" value="Genomic_DNA"/>
</dbReference>
<reference evidence="6 7" key="1">
    <citation type="submission" date="2020-06" db="EMBL/GenBank/DDBJ databases">
        <title>Transcriptomic and genomic resources for Thalictrum thalictroides and T. hernandezii: Facilitating candidate gene discovery in an emerging model plant lineage.</title>
        <authorList>
            <person name="Arias T."/>
            <person name="Riano-Pachon D.M."/>
            <person name="Di Stilio V.S."/>
        </authorList>
    </citation>
    <scope>NUCLEOTIDE SEQUENCE [LARGE SCALE GENOMIC DNA]</scope>
    <source>
        <strain evidence="7">cv. WT478/WT964</strain>
        <tissue evidence="6">Leaves</tissue>
    </source>
</reference>
<dbReference type="InterPro" id="IPR010851">
    <property type="entry name" value="DEFL"/>
</dbReference>
<dbReference type="InterPro" id="IPR036574">
    <property type="entry name" value="Scorpion_toxin-like_sf"/>
</dbReference>
<evidence type="ECO:0000313" key="6">
    <source>
        <dbReference type="EMBL" id="KAF5199301.1"/>
    </source>
</evidence>
<evidence type="ECO:0000313" key="7">
    <source>
        <dbReference type="Proteomes" id="UP000554482"/>
    </source>
</evidence>
<evidence type="ECO:0000256" key="2">
    <source>
        <dbReference type="ARBA" id="ARBA00022529"/>
    </source>
</evidence>
<feature type="chain" id="PRO_5029499532" description="Defensin-like protein" evidence="5">
    <location>
        <begin position="24"/>
        <end position="77"/>
    </location>
</feature>
<dbReference type="SUPFAM" id="SSF57095">
    <property type="entry name" value="Scorpion toxin-like"/>
    <property type="match status" value="1"/>
</dbReference>
<keyword evidence="3" id="KW-0295">Fungicide</keyword>
<evidence type="ECO:0000256" key="5">
    <source>
        <dbReference type="SAM" id="SignalP"/>
    </source>
</evidence>
<keyword evidence="4" id="KW-0611">Plant defense</keyword>
<proteinExistence type="inferred from homology"/>
<evidence type="ECO:0008006" key="8">
    <source>
        <dbReference type="Google" id="ProtNLM"/>
    </source>
</evidence>
<keyword evidence="2" id="KW-0929">Antimicrobial</keyword>